<dbReference type="CDD" id="cd05154">
    <property type="entry name" value="ACAD10_11_N-like"/>
    <property type="match status" value="1"/>
</dbReference>
<protein>
    <recommendedName>
        <fullName evidence="1">Aminoglycoside phosphotransferase domain-containing protein</fullName>
    </recommendedName>
</protein>
<evidence type="ECO:0000313" key="2">
    <source>
        <dbReference type="EMBL" id="OYQ28847.1"/>
    </source>
</evidence>
<dbReference type="InterPro" id="IPR051678">
    <property type="entry name" value="AGP_Transferase"/>
</dbReference>
<dbReference type="EMBL" id="NOXT01000107">
    <property type="protein sequence ID" value="OYQ28847.1"/>
    <property type="molecule type" value="Genomic_DNA"/>
</dbReference>
<evidence type="ECO:0000313" key="3">
    <source>
        <dbReference type="Proteomes" id="UP000216991"/>
    </source>
</evidence>
<reference evidence="2 3" key="1">
    <citation type="submission" date="2017-07" db="EMBL/GenBank/DDBJ databases">
        <title>Sandarakinorhabdus cyanobacteriorum sp. nov., a novel bacterium isolated from cyanobacterial aggregates in a eutrophic lake.</title>
        <authorList>
            <person name="Cai H."/>
        </authorList>
    </citation>
    <scope>NUCLEOTIDE SEQUENCE [LARGE SCALE GENOMIC DNA]</scope>
    <source>
        <strain evidence="2 3">TH057</strain>
    </source>
</reference>
<dbReference type="InterPro" id="IPR011009">
    <property type="entry name" value="Kinase-like_dom_sf"/>
</dbReference>
<dbReference type="Pfam" id="PF01636">
    <property type="entry name" value="APH"/>
    <property type="match status" value="1"/>
</dbReference>
<dbReference type="RefSeq" id="WP_094473651.1">
    <property type="nucleotide sequence ID" value="NZ_NOXT01000107.1"/>
</dbReference>
<dbReference type="Proteomes" id="UP000216991">
    <property type="component" value="Unassembled WGS sequence"/>
</dbReference>
<dbReference type="SUPFAM" id="SSF56112">
    <property type="entry name" value="Protein kinase-like (PK-like)"/>
    <property type="match status" value="1"/>
</dbReference>
<dbReference type="InterPro" id="IPR041726">
    <property type="entry name" value="ACAD10_11_N"/>
</dbReference>
<dbReference type="PANTHER" id="PTHR21310:SF57">
    <property type="entry name" value="BLR2944 PROTEIN"/>
    <property type="match status" value="1"/>
</dbReference>
<sequence>MATPAPDHVALLIGADVVRIEQLSGGASSATYAVDAVRDGQPWPLILQCAATGCVPEGGLPRADQARLQQIAFEAGLPVAEVVRVLGPEDGLGEGFIMARLPGEALAPKWLKLPEYAPARATLTGQCAAVLARLHRLPLANTAGLKLPTGSTAEGLARMFANYRRFAVDSPVFDLGFAWLKERVEDRPATAIVHGDFRSGNFLVAPDGLVAVLDWELAHLGDGHEDLGWLCCNAWRFGLWDKPAGGFGERDALYQAYEAAGGGPVDRARAHVWEVWGTLKWGIACLQLGDDHVSGRLRNVERAAIGRRVSEVELDLMHLLKFGSL</sequence>
<dbReference type="OrthoDB" id="3806873at2"/>
<accession>A0A255YHU8</accession>
<comment type="caution">
    <text evidence="2">The sequence shown here is derived from an EMBL/GenBank/DDBJ whole genome shotgun (WGS) entry which is preliminary data.</text>
</comment>
<gene>
    <name evidence="2" type="ORF">CHU93_08440</name>
</gene>
<organism evidence="2 3">
    <name type="scientific">Sandarakinorhabdus cyanobacteriorum</name>
    <dbReference type="NCBI Taxonomy" id="1981098"/>
    <lineage>
        <taxon>Bacteria</taxon>
        <taxon>Pseudomonadati</taxon>
        <taxon>Pseudomonadota</taxon>
        <taxon>Alphaproteobacteria</taxon>
        <taxon>Sphingomonadales</taxon>
        <taxon>Sphingosinicellaceae</taxon>
        <taxon>Sandarakinorhabdus</taxon>
    </lineage>
</organism>
<dbReference type="Gene3D" id="3.90.1200.10">
    <property type="match status" value="1"/>
</dbReference>
<proteinExistence type="predicted"/>
<evidence type="ECO:0000259" key="1">
    <source>
        <dbReference type="Pfam" id="PF01636"/>
    </source>
</evidence>
<keyword evidence="3" id="KW-1185">Reference proteome</keyword>
<name>A0A255YHU8_9SPHN</name>
<feature type="domain" description="Aminoglycoside phosphotransferase" evidence="1">
    <location>
        <begin position="20"/>
        <end position="258"/>
    </location>
</feature>
<dbReference type="PANTHER" id="PTHR21310">
    <property type="entry name" value="AMINOGLYCOSIDE PHOSPHOTRANSFERASE-RELATED-RELATED"/>
    <property type="match status" value="1"/>
</dbReference>
<dbReference type="AlphaFoldDB" id="A0A255YHU8"/>
<dbReference type="InterPro" id="IPR002575">
    <property type="entry name" value="Aminoglycoside_PTrfase"/>
</dbReference>